<dbReference type="AlphaFoldDB" id="A0A8H8UJW1"/>
<reference evidence="2 3" key="1">
    <citation type="submission" date="2018-05" db="EMBL/GenBank/DDBJ databases">
        <title>Genome sequencing and assembly of the regulated plant pathogen Lachnellula willkommii and related sister species for the development of diagnostic species identification markers.</title>
        <authorList>
            <person name="Giroux E."/>
            <person name="Bilodeau G."/>
        </authorList>
    </citation>
    <scope>NUCLEOTIDE SEQUENCE [LARGE SCALE GENOMIC DNA]</scope>
    <source>
        <strain evidence="2 3">CBS 160.35</strain>
    </source>
</reference>
<keyword evidence="3" id="KW-1185">Reference proteome</keyword>
<feature type="region of interest" description="Disordered" evidence="1">
    <location>
        <begin position="40"/>
        <end position="68"/>
    </location>
</feature>
<comment type="caution">
    <text evidence="2">The sequence shown here is derived from an EMBL/GenBank/DDBJ whole genome shotgun (WGS) entry which is preliminary data.</text>
</comment>
<organism evidence="2 3">
    <name type="scientific">Lachnellula occidentalis</name>
    <dbReference type="NCBI Taxonomy" id="215460"/>
    <lineage>
        <taxon>Eukaryota</taxon>
        <taxon>Fungi</taxon>
        <taxon>Dikarya</taxon>
        <taxon>Ascomycota</taxon>
        <taxon>Pezizomycotina</taxon>
        <taxon>Leotiomycetes</taxon>
        <taxon>Helotiales</taxon>
        <taxon>Lachnaceae</taxon>
        <taxon>Lachnellula</taxon>
    </lineage>
</organism>
<dbReference type="EMBL" id="QGMI01000019">
    <property type="protein sequence ID" value="TVY49187.1"/>
    <property type="molecule type" value="Genomic_DNA"/>
</dbReference>
<feature type="compositionally biased region" description="Basic and acidic residues" evidence="1">
    <location>
        <begin position="58"/>
        <end position="68"/>
    </location>
</feature>
<evidence type="ECO:0000256" key="1">
    <source>
        <dbReference type="SAM" id="MobiDB-lite"/>
    </source>
</evidence>
<name>A0A8H8UJW1_9HELO</name>
<dbReference type="OrthoDB" id="204405at2759"/>
<sequence length="129" mass="14093">MASAKPLTMLVVRSRPAARLSSTARIFSPTPSSLAAFSTTGFRSATPSGPPPAGFRLPKPERWDQSKESTLDKAGKYFLLTEMARGMYVVLENYFRPPALSPPVSEVNTLYEDTQQVKSVVLLASFVKP</sequence>
<evidence type="ECO:0000313" key="2">
    <source>
        <dbReference type="EMBL" id="TVY49187.1"/>
    </source>
</evidence>
<evidence type="ECO:0000313" key="3">
    <source>
        <dbReference type="Proteomes" id="UP000443090"/>
    </source>
</evidence>
<keyword evidence="2" id="KW-0830">Ubiquinone</keyword>
<dbReference type="Proteomes" id="UP000443090">
    <property type="component" value="Unassembled WGS sequence"/>
</dbReference>
<gene>
    <name evidence="2" type="primary">nuo21.3c_1</name>
    <name evidence="2" type="ORF">LOCC1_G000689</name>
</gene>
<proteinExistence type="predicted"/>
<protein>
    <submittedName>
        <fullName evidence="2">NADH-ubiquinone oxidoreductase 23 kDa subunit, mitochondrial</fullName>
    </submittedName>
</protein>
<accession>A0A8H8UJW1</accession>